<sequence length="49" mass="6018">MFCLALYMFYFYISAYHILCTVHYSNIHCLPIFQLKYTSITLQYHNYPK</sequence>
<proteinExistence type="predicted"/>
<protein>
    <submittedName>
        <fullName evidence="1">Uncharacterized protein</fullName>
    </submittedName>
</protein>
<accession>A0A2P2PLW0</accession>
<dbReference type="EMBL" id="GGEC01075276">
    <property type="protein sequence ID" value="MBX55760.1"/>
    <property type="molecule type" value="Transcribed_RNA"/>
</dbReference>
<organism evidence="1">
    <name type="scientific">Rhizophora mucronata</name>
    <name type="common">Asiatic mangrove</name>
    <dbReference type="NCBI Taxonomy" id="61149"/>
    <lineage>
        <taxon>Eukaryota</taxon>
        <taxon>Viridiplantae</taxon>
        <taxon>Streptophyta</taxon>
        <taxon>Embryophyta</taxon>
        <taxon>Tracheophyta</taxon>
        <taxon>Spermatophyta</taxon>
        <taxon>Magnoliopsida</taxon>
        <taxon>eudicotyledons</taxon>
        <taxon>Gunneridae</taxon>
        <taxon>Pentapetalae</taxon>
        <taxon>rosids</taxon>
        <taxon>fabids</taxon>
        <taxon>Malpighiales</taxon>
        <taxon>Rhizophoraceae</taxon>
        <taxon>Rhizophora</taxon>
    </lineage>
</organism>
<dbReference type="AlphaFoldDB" id="A0A2P2PLW0"/>
<evidence type="ECO:0000313" key="1">
    <source>
        <dbReference type="EMBL" id="MBX55760.1"/>
    </source>
</evidence>
<name>A0A2P2PLW0_RHIMU</name>
<reference evidence="1" key="1">
    <citation type="submission" date="2018-02" db="EMBL/GenBank/DDBJ databases">
        <title>Rhizophora mucronata_Transcriptome.</title>
        <authorList>
            <person name="Meera S.P."/>
            <person name="Sreeshan A."/>
            <person name="Augustine A."/>
        </authorList>
    </citation>
    <scope>NUCLEOTIDE SEQUENCE</scope>
    <source>
        <tissue evidence="1">Leaf</tissue>
    </source>
</reference>